<evidence type="ECO:0008006" key="3">
    <source>
        <dbReference type="Google" id="ProtNLM"/>
    </source>
</evidence>
<dbReference type="Gene3D" id="3.80.10.10">
    <property type="entry name" value="Ribonuclease Inhibitor"/>
    <property type="match status" value="2"/>
</dbReference>
<dbReference type="EMBL" id="CP053452">
    <property type="protein sequence ID" value="QJW93838.1"/>
    <property type="molecule type" value="Genomic_DNA"/>
</dbReference>
<name>A0A6M5YIN0_9BACT</name>
<protein>
    <recommendedName>
        <fullName evidence="3">Alanyl-tRNA synthetase</fullName>
    </recommendedName>
</protein>
<organism evidence="1 2">
    <name type="scientific">Frigoriglobus tundricola</name>
    <dbReference type="NCBI Taxonomy" id="2774151"/>
    <lineage>
        <taxon>Bacteria</taxon>
        <taxon>Pseudomonadati</taxon>
        <taxon>Planctomycetota</taxon>
        <taxon>Planctomycetia</taxon>
        <taxon>Gemmatales</taxon>
        <taxon>Gemmataceae</taxon>
        <taxon>Frigoriglobus</taxon>
    </lineage>
</organism>
<evidence type="ECO:0000313" key="2">
    <source>
        <dbReference type="Proteomes" id="UP000503447"/>
    </source>
</evidence>
<dbReference type="InterPro" id="IPR001611">
    <property type="entry name" value="Leu-rich_rpt"/>
</dbReference>
<accession>A0A6M5YIN0</accession>
<dbReference type="KEGG" id="ftj:FTUN_1350"/>
<dbReference type="Pfam" id="PF13516">
    <property type="entry name" value="LRR_6"/>
    <property type="match status" value="1"/>
</dbReference>
<dbReference type="AlphaFoldDB" id="A0A6M5YIN0"/>
<dbReference type="Proteomes" id="UP000503447">
    <property type="component" value="Chromosome"/>
</dbReference>
<sequence>MPKLSALTELTELKLRVPVNDASMTAIASIKTLTVVDLRTRGVTAAGIKSLAGLPKLASFGLSGDELPEPAVVEMKGLSTLKALRLSVGPLTEEGTKAIGTLSDLEEFHLMLRKGADKAAPDIAKLTKLRELDLSLSDLSDTGLKALVPLKELTELRIGFTKTTPAGQAAFQKALPKVKIITSASTGSDN</sequence>
<keyword evidence="2" id="KW-1185">Reference proteome</keyword>
<gene>
    <name evidence="1" type="ORF">FTUN_1350</name>
</gene>
<evidence type="ECO:0000313" key="1">
    <source>
        <dbReference type="EMBL" id="QJW93838.1"/>
    </source>
</evidence>
<reference evidence="2" key="1">
    <citation type="submission" date="2020-05" db="EMBL/GenBank/DDBJ databases">
        <title>Frigoriglobus tundricola gen. nov., sp. nov., a psychrotolerant cellulolytic planctomycete of the family Gemmataceae with two divergent copies of 16S rRNA gene.</title>
        <authorList>
            <person name="Kulichevskaya I.S."/>
            <person name="Ivanova A.A."/>
            <person name="Naumoff D.G."/>
            <person name="Beletsky A.V."/>
            <person name="Rijpstra W.I.C."/>
            <person name="Sinninghe Damste J.S."/>
            <person name="Mardanov A.V."/>
            <person name="Ravin N.V."/>
            <person name="Dedysh S.N."/>
        </authorList>
    </citation>
    <scope>NUCLEOTIDE SEQUENCE [LARGE SCALE GENOMIC DNA]</scope>
    <source>
        <strain evidence="2">PL17</strain>
    </source>
</reference>
<dbReference type="SUPFAM" id="SSF52047">
    <property type="entry name" value="RNI-like"/>
    <property type="match status" value="1"/>
</dbReference>
<proteinExistence type="predicted"/>
<dbReference type="InterPro" id="IPR032675">
    <property type="entry name" value="LRR_dom_sf"/>
</dbReference>